<evidence type="ECO:0000256" key="8">
    <source>
        <dbReference type="ARBA" id="ARBA00023315"/>
    </source>
</evidence>
<keyword evidence="13" id="KW-1185">Reference proteome</keyword>
<dbReference type="EMBL" id="FOYM01000039">
    <property type="protein sequence ID" value="SFR16300.1"/>
    <property type="molecule type" value="Genomic_DNA"/>
</dbReference>
<accession>A0A1I6EEX6</accession>
<keyword evidence="3" id="KW-0816">Tricarboxylic acid cycle</keyword>
<feature type="domain" description="ATP-grasp" evidence="11">
    <location>
        <begin position="10"/>
        <end position="222"/>
    </location>
</feature>
<dbReference type="Proteomes" id="UP000199584">
    <property type="component" value="Unassembled WGS sequence"/>
</dbReference>
<dbReference type="SUPFAM" id="SSF52210">
    <property type="entry name" value="Succinyl-CoA synthetase domains"/>
    <property type="match status" value="1"/>
</dbReference>
<dbReference type="PANTHER" id="PTHR11815:SF10">
    <property type="entry name" value="SUCCINATE--COA LIGASE [GDP-FORMING] SUBUNIT BETA, MITOCHONDRIAL"/>
    <property type="match status" value="1"/>
</dbReference>
<keyword evidence="8" id="KW-0012">Acyltransferase</keyword>
<organism evidence="12 13">
    <name type="scientific">Desulfoscipio geothermicus DSM 3669</name>
    <dbReference type="NCBI Taxonomy" id="1121426"/>
    <lineage>
        <taxon>Bacteria</taxon>
        <taxon>Bacillati</taxon>
        <taxon>Bacillota</taxon>
        <taxon>Clostridia</taxon>
        <taxon>Eubacteriales</taxon>
        <taxon>Desulfallaceae</taxon>
        <taxon>Desulfoscipio</taxon>
    </lineage>
</organism>
<dbReference type="Pfam" id="PF16114">
    <property type="entry name" value="Citrate_bind"/>
    <property type="match status" value="1"/>
</dbReference>
<dbReference type="GO" id="GO:0004775">
    <property type="term" value="F:succinate-CoA ligase (ADP-forming) activity"/>
    <property type="evidence" value="ECO:0007669"/>
    <property type="project" value="TreeGrafter"/>
</dbReference>
<protein>
    <submittedName>
        <fullName evidence="12">Citryl-CoA synthetase large subunit</fullName>
    </submittedName>
</protein>
<reference evidence="13" key="1">
    <citation type="submission" date="2016-10" db="EMBL/GenBank/DDBJ databases">
        <authorList>
            <person name="Varghese N."/>
            <person name="Submissions S."/>
        </authorList>
    </citation>
    <scope>NUCLEOTIDE SEQUENCE [LARGE SCALE GENOMIC DNA]</scope>
    <source>
        <strain evidence="13">DSM 3669</strain>
    </source>
</reference>
<comment type="similarity">
    <text evidence="2">Belongs to the succinate/malate CoA ligase beta subunit family.</text>
</comment>
<dbReference type="FunFam" id="3.30.470.20:FF:000002">
    <property type="entry name" value="Succinate--CoA ligase [ADP-forming] subunit beta"/>
    <property type="match status" value="1"/>
</dbReference>
<dbReference type="AlphaFoldDB" id="A0A1I6EEX6"/>
<evidence type="ECO:0000256" key="9">
    <source>
        <dbReference type="ARBA" id="ARBA00047593"/>
    </source>
</evidence>
<dbReference type="PROSITE" id="PS50975">
    <property type="entry name" value="ATP_GRASP"/>
    <property type="match status" value="1"/>
</dbReference>
<comment type="cofactor">
    <cofactor evidence="1">
        <name>Mg(2+)</name>
        <dbReference type="ChEBI" id="CHEBI:18420"/>
    </cofactor>
</comment>
<dbReference type="GO" id="GO:0005524">
    <property type="term" value="F:ATP binding"/>
    <property type="evidence" value="ECO:0007669"/>
    <property type="project" value="UniProtKB-UniRule"/>
</dbReference>
<dbReference type="GO" id="GO:0006099">
    <property type="term" value="P:tricarboxylic acid cycle"/>
    <property type="evidence" value="ECO:0007669"/>
    <property type="project" value="UniProtKB-KW"/>
</dbReference>
<keyword evidence="6 10" id="KW-0547">Nucleotide-binding</keyword>
<keyword evidence="5" id="KW-0479">Metal-binding</keyword>
<evidence type="ECO:0000256" key="4">
    <source>
        <dbReference type="ARBA" id="ARBA00022598"/>
    </source>
</evidence>
<dbReference type="InterPro" id="IPR016102">
    <property type="entry name" value="Succinyl-CoA_synth-like"/>
</dbReference>
<comment type="catalytic activity">
    <reaction evidence="9">
        <text>oxaloacetate + acetyl-CoA + ADP + phosphate = citrate + ATP + CoA</text>
        <dbReference type="Rhea" id="RHEA:21160"/>
        <dbReference type="ChEBI" id="CHEBI:16452"/>
        <dbReference type="ChEBI" id="CHEBI:16947"/>
        <dbReference type="ChEBI" id="CHEBI:30616"/>
        <dbReference type="ChEBI" id="CHEBI:43474"/>
        <dbReference type="ChEBI" id="CHEBI:57287"/>
        <dbReference type="ChEBI" id="CHEBI:57288"/>
        <dbReference type="ChEBI" id="CHEBI:456216"/>
        <dbReference type="EC" id="2.3.3.8"/>
    </reaction>
</comment>
<dbReference type="InterPro" id="IPR005809">
    <property type="entry name" value="Succ_CoA_ligase-like_bsu"/>
</dbReference>
<keyword evidence="8" id="KW-0808">Transferase</keyword>
<dbReference type="Gene3D" id="3.30.470.20">
    <property type="entry name" value="ATP-grasp fold, B domain"/>
    <property type="match status" value="1"/>
</dbReference>
<keyword evidence="7" id="KW-0460">Magnesium</keyword>
<dbReference type="InterPro" id="IPR011761">
    <property type="entry name" value="ATP-grasp"/>
</dbReference>
<name>A0A1I6EEX6_9FIRM</name>
<dbReference type="InterPro" id="IPR013815">
    <property type="entry name" value="ATP_grasp_subdomain_1"/>
</dbReference>
<proteinExistence type="inferred from homology"/>
<evidence type="ECO:0000313" key="12">
    <source>
        <dbReference type="EMBL" id="SFR16300.1"/>
    </source>
</evidence>
<evidence type="ECO:0000256" key="1">
    <source>
        <dbReference type="ARBA" id="ARBA00001946"/>
    </source>
</evidence>
<sequence>MARLLENLSKELVKESGVSVPRFAVAKNKEEAEQLFTEFDGEVVLKALVPVGKRGKAGAVKFAATAQEAGEQVSELLGMTVRNYPVEEVLVEEKIDIARELYLSITIDKVVKQPVIIACTEGGIDIEEINQKYPEKVLAYHVDPIRGLESYQAKEIWSGLGVKGKELQMLTGVTSRLYKVFDKFDAYLLEINPLVITESGNVMAAAVVMAVDDSALYRHPSLSGRVQMGTERAWRPLTELEKQMVAVNESEPYRGTARYTEMDGGDIGFMCGGGGGSLLLFDALVNAGGSPANYSEFGGNPSAEKVYGLTKGILSKPGVRGLFVAQNITNNTQVDLVALGVTRALREMNIDPQKFPVVVREAGVNETEAREIFAKAGVEYYGDEITMTQAARRMVEKMKKTYADY</sequence>
<dbReference type="GO" id="GO:0042709">
    <property type="term" value="C:succinate-CoA ligase complex"/>
    <property type="evidence" value="ECO:0007669"/>
    <property type="project" value="TreeGrafter"/>
</dbReference>
<dbReference type="GO" id="GO:0006104">
    <property type="term" value="P:succinyl-CoA metabolic process"/>
    <property type="evidence" value="ECO:0007669"/>
    <property type="project" value="TreeGrafter"/>
</dbReference>
<evidence type="ECO:0000256" key="7">
    <source>
        <dbReference type="ARBA" id="ARBA00022842"/>
    </source>
</evidence>
<dbReference type="GO" id="GO:0046872">
    <property type="term" value="F:metal ion binding"/>
    <property type="evidence" value="ECO:0007669"/>
    <property type="project" value="UniProtKB-KW"/>
</dbReference>
<dbReference type="Gene3D" id="3.30.1490.20">
    <property type="entry name" value="ATP-grasp fold, A domain"/>
    <property type="match status" value="1"/>
</dbReference>
<dbReference type="InterPro" id="IPR032263">
    <property type="entry name" value="Citrate-bd"/>
</dbReference>
<dbReference type="RefSeq" id="WP_092487296.1">
    <property type="nucleotide sequence ID" value="NZ_FOYM01000039.1"/>
</dbReference>
<dbReference type="STRING" id="39060.SAMN05660706_13912"/>
<evidence type="ECO:0000256" key="2">
    <source>
        <dbReference type="ARBA" id="ARBA00009182"/>
    </source>
</evidence>
<dbReference type="InterPro" id="IPR013650">
    <property type="entry name" value="ATP-grasp_succ-CoA_synth-type"/>
</dbReference>
<dbReference type="PIRSF" id="PIRSF001554">
    <property type="entry name" value="SucCS_beta"/>
    <property type="match status" value="1"/>
</dbReference>
<dbReference type="Gene3D" id="3.40.50.261">
    <property type="entry name" value="Succinyl-CoA synthetase domains"/>
    <property type="match status" value="1"/>
</dbReference>
<keyword evidence="4" id="KW-0436">Ligase</keyword>
<evidence type="ECO:0000313" key="13">
    <source>
        <dbReference type="Proteomes" id="UP000199584"/>
    </source>
</evidence>
<dbReference type="PANTHER" id="PTHR11815">
    <property type="entry name" value="SUCCINYL-COA SYNTHETASE BETA CHAIN"/>
    <property type="match status" value="1"/>
</dbReference>
<dbReference type="Pfam" id="PF08442">
    <property type="entry name" value="ATP-grasp_2"/>
    <property type="match status" value="1"/>
</dbReference>
<evidence type="ECO:0000256" key="3">
    <source>
        <dbReference type="ARBA" id="ARBA00022532"/>
    </source>
</evidence>
<evidence type="ECO:0000256" key="10">
    <source>
        <dbReference type="PROSITE-ProRule" id="PRU00409"/>
    </source>
</evidence>
<evidence type="ECO:0000256" key="5">
    <source>
        <dbReference type="ARBA" id="ARBA00022723"/>
    </source>
</evidence>
<evidence type="ECO:0000256" key="6">
    <source>
        <dbReference type="ARBA" id="ARBA00022741"/>
    </source>
</evidence>
<gene>
    <name evidence="12" type="ORF">SAMN05660706_13912</name>
</gene>
<dbReference type="GO" id="GO:0003878">
    <property type="term" value="F:ATP citrate synthase activity"/>
    <property type="evidence" value="ECO:0007669"/>
    <property type="project" value="UniProtKB-EC"/>
</dbReference>
<keyword evidence="10" id="KW-0067">ATP-binding</keyword>
<dbReference type="SUPFAM" id="SSF56059">
    <property type="entry name" value="Glutathione synthetase ATP-binding domain-like"/>
    <property type="match status" value="1"/>
</dbReference>
<evidence type="ECO:0000259" key="11">
    <source>
        <dbReference type="PROSITE" id="PS50975"/>
    </source>
</evidence>
<dbReference type="OrthoDB" id="9802602at2"/>